<dbReference type="EMBL" id="RHFK02000010">
    <property type="protein sequence ID" value="TWW70514.1"/>
    <property type="molecule type" value="Genomic_DNA"/>
</dbReference>
<evidence type="ECO:0000313" key="4">
    <source>
        <dbReference type="Proteomes" id="UP000324091"/>
    </source>
</evidence>
<keyword evidence="1" id="KW-0677">Repeat</keyword>
<dbReference type="SUPFAM" id="SSF48371">
    <property type="entry name" value="ARM repeat"/>
    <property type="match status" value="1"/>
</dbReference>
<evidence type="ECO:0000313" key="3">
    <source>
        <dbReference type="EMBL" id="TWW70514.1"/>
    </source>
</evidence>
<sequence length="280" mass="29680">MVAPTRWWALWWPPPGGGPLWRPPPGGGPCGGPHPVVGPVAAPTRWWPPPSGGPCGGPHPVVGPVAAPTGGGPHPVVGPCGGPHPVVGPVAAPARWWALWRPPPGGGPCGGPHPVTDYDMVDYLNELREGCLEAYTGIIQGLKGDQENVNERQEGLVMSQSDRVLFTQEVSGSFCPLTSGFLVLRDPTADVMLVQPRVEFILSFIHHIAEDEDHSDGVVANTAGLIGDLCAAFGKDVMKLVEGRPLINDLLTEGRRSKTSKTKTLATWATKELRKLKSQA</sequence>
<gene>
    <name evidence="3" type="ORF">D4764_18G0013200</name>
</gene>
<dbReference type="AlphaFoldDB" id="A0A5C6NSR2"/>
<dbReference type="Gene3D" id="1.25.10.10">
    <property type="entry name" value="Leucine-rich Repeat Variant"/>
    <property type="match status" value="1"/>
</dbReference>
<name>A0A5C6NSR2_9TELE</name>
<comment type="caution">
    <text evidence="3">The sequence shown here is derived from an EMBL/GenBank/DDBJ whole genome shotgun (WGS) entry which is preliminary data.</text>
</comment>
<evidence type="ECO:0000256" key="1">
    <source>
        <dbReference type="ARBA" id="ARBA00022737"/>
    </source>
</evidence>
<protein>
    <submittedName>
        <fullName evidence="3">Importin subunit beta</fullName>
    </submittedName>
</protein>
<keyword evidence="4" id="KW-1185">Reference proteome</keyword>
<dbReference type="Proteomes" id="UP000324091">
    <property type="component" value="Chromosome 18"/>
</dbReference>
<dbReference type="InterPro" id="IPR016024">
    <property type="entry name" value="ARM-type_fold"/>
</dbReference>
<organism evidence="3 4">
    <name type="scientific">Takifugu flavidus</name>
    <name type="common">sansaifugu</name>
    <dbReference type="NCBI Taxonomy" id="433684"/>
    <lineage>
        <taxon>Eukaryota</taxon>
        <taxon>Metazoa</taxon>
        <taxon>Chordata</taxon>
        <taxon>Craniata</taxon>
        <taxon>Vertebrata</taxon>
        <taxon>Euteleostomi</taxon>
        <taxon>Actinopterygii</taxon>
        <taxon>Neopterygii</taxon>
        <taxon>Teleostei</taxon>
        <taxon>Neoteleostei</taxon>
        <taxon>Acanthomorphata</taxon>
        <taxon>Eupercaria</taxon>
        <taxon>Tetraodontiformes</taxon>
        <taxon>Tetradontoidea</taxon>
        <taxon>Tetraodontidae</taxon>
        <taxon>Takifugu</taxon>
    </lineage>
</organism>
<accession>A0A5C6NSR2</accession>
<proteinExistence type="predicted"/>
<dbReference type="InterPro" id="IPR058584">
    <property type="entry name" value="IMB1_TNPO1-like_TPR"/>
</dbReference>
<evidence type="ECO:0000259" key="2">
    <source>
        <dbReference type="Pfam" id="PF25574"/>
    </source>
</evidence>
<feature type="domain" description="Importin subunit beta-1/Transportin-1-like TPR repeats" evidence="2">
    <location>
        <begin position="190"/>
        <end position="254"/>
    </location>
</feature>
<reference evidence="3 4" key="1">
    <citation type="submission" date="2019-04" db="EMBL/GenBank/DDBJ databases">
        <title>Chromosome genome assembly for Takifugu flavidus.</title>
        <authorList>
            <person name="Xiao S."/>
        </authorList>
    </citation>
    <scope>NUCLEOTIDE SEQUENCE [LARGE SCALE GENOMIC DNA]</scope>
    <source>
        <strain evidence="3">HTHZ2018</strain>
        <tissue evidence="3">Muscle</tissue>
    </source>
</reference>
<dbReference type="InterPro" id="IPR011989">
    <property type="entry name" value="ARM-like"/>
</dbReference>
<dbReference type="Pfam" id="PF25574">
    <property type="entry name" value="TPR_IMB1"/>
    <property type="match status" value="2"/>
</dbReference>
<feature type="domain" description="Importin subunit beta-1/Transportin-1-like TPR repeats" evidence="2">
    <location>
        <begin position="116"/>
        <end position="147"/>
    </location>
</feature>